<feature type="non-terminal residue" evidence="2">
    <location>
        <position position="1"/>
    </location>
</feature>
<dbReference type="AlphaFoldDB" id="D9PM55"/>
<accession>D9PM55</accession>
<dbReference type="EMBL" id="ADZX01000799">
    <property type="protein sequence ID" value="EFK95344.1"/>
    <property type="molecule type" value="Genomic_DNA"/>
</dbReference>
<reference evidence="2" key="2">
    <citation type="journal article" date="2011" name="Microb. Ecol.">
        <title>Taxonomic and Functional Metagenomic Profiling of the Microbial Community in the Anoxic Sediment of a Sub-saline Shallow Lake (Laguna de Carrizo, Central Spain).</title>
        <authorList>
            <person name="Ferrer M."/>
            <person name="Guazzaroni M.E."/>
            <person name="Richter M."/>
            <person name="Garcia-Salamanca A."/>
            <person name="Yarza P."/>
            <person name="Suarez-Suarez A."/>
            <person name="Solano J."/>
            <person name="Alcaide M."/>
            <person name="van Dillewijn P."/>
            <person name="Molina-Henares M.A."/>
            <person name="Lopez-Cortes N."/>
            <person name="Al-Ramahi Y."/>
            <person name="Guerrero C."/>
            <person name="Acosta A."/>
            <person name="de Eugenio L.I."/>
            <person name="Martinez V."/>
            <person name="Marques S."/>
            <person name="Rojo F."/>
            <person name="Santero E."/>
            <person name="Genilloud O."/>
            <person name="Perez-Perez J."/>
            <person name="Rossello-Mora R."/>
            <person name="Ramos J.L."/>
        </authorList>
    </citation>
    <scope>NUCLEOTIDE SEQUENCE</scope>
</reference>
<protein>
    <submittedName>
        <fullName evidence="2">Uncharacterized protein</fullName>
    </submittedName>
</protein>
<gene>
    <name evidence="2" type="ORF">LDC_2633</name>
</gene>
<evidence type="ECO:0000313" key="2">
    <source>
        <dbReference type="EMBL" id="EFK95344.1"/>
    </source>
</evidence>
<name>D9PM55_9ZZZZ</name>
<reference evidence="2" key="1">
    <citation type="submission" date="2010-07" db="EMBL/GenBank/DDBJ databases">
        <authorList>
            <consortium name="CONSOLIDER consortium CSD2007-00005"/>
            <person name="Guazzaroni M.-E."/>
            <person name="Richter M."/>
            <person name="Garcia-Salamanca A."/>
            <person name="Yarza P."/>
            <person name="Ferrer M."/>
        </authorList>
    </citation>
    <scope>NUCLEOTIDE SEQUENCE</scope>
</reference>
<feature type="region of interest" description="Disordered" evidence="1">
    <location>
        <begin position="1"/>
        <end position="71"/>
    </location>
</feature>
<organism evidence="2">
    <name type="scientific">sediment metagenome</name>
    <dbReference type="NCBI Taxonomy" id="749907"/>
    <lineage>
        <taxon>unclassified sequences</taxon>
        <taxon>metagenomes</taxon>
        <taxon>ecological metagenomes</taxon>
    </lineage>
</organism>
<evidence type="ECO:0000256" key="1">
    <source>
        <dbReference type="SAM" id="MobiDB-lite"/>
    </source>
</evidence>
<feature type="compositionally biased region" description="Basic and acidic residues" evidence="1">
    <location>
        <begin position="15"/>
        <end position="25"/>
    </location>
</feature>
<sequence>EGIFSPDGYAGLSGDKGKKGSDRRRLAGRAGTRALYGHERQDADTPVSSQKGPQRPPQRAATAESPGGLLQRRSFQRICLQDWVPGNLQD</sequence>
<proteinExistence type="predicted"/>
<comment type="caution">
    <text evidence="2">The sequence shown here is derived from an EMBL/GenBank/DDBJ whole genome shotgun (WGS) entry which is preliminary data.</text>
</comment>